<evidence type="ECO:0000313" key="2">
    <source>
        <dbReference type="Proteomes" id="UP000501237"/>
    </source>
</evidence>
<dbReference type="AlphaFoldDB" id="A0A679GQ37"/>
<evidence type="ECO:0000313" key="1">
    <source>
        <dbReference type="EMBL" id="BCA30438.1"/>
    </source>
</evidence>
<name>A0A679GQ37_9GAMM</name>
<dbReference type="EMBL" id="AP022642">
    <property type="protein sequence ID" value="BCA30438.1"/>
    <property type="molecule type" value="Genomic_DNA"/>
</dbReference>
<reference evidence="1 2" key="1">
    <citation type="journal article" date="2020" name="Microbiol. Resour. Announc.">
        <title>Complete genome sequence of Pseudomonas otitidis strain MrB4, isolated from Lake Biwa in Japan.</title>
        <authorList>
            <person name="Miyazaki K."/>
            <person name="Hase E."/>
            <person name="Maruya T."/>
        </authorList>
    </citation>
    <scope>NUCLEOTIDE SEQUENCE [LARGE SCALE GENOMIC DNA]</scope>
    <source>
        <strain evidence="1 2">MrB4</strain>
    </source>
</reference>
<dbReference type="KEGG" id="poj:PtoMrB4_44150"/>
<dbReference type="Proteomes" id="UP000501237">
    <property type="component" value="Chromosome"/>
</dbReference>
<sequence length="61" mass="6932">MTRQVEQGRARAPVQRVAWKVVVTHWSHSDLGLGVKQPRFPPASLWPKKILQLVGYLATEL</sequence>
<accession>A0A679GQ37</accession>
<gene>
    <name evidence="1" type="ORF">PtoMrB4_44150</name>
</gene>
<organism evidence="1 2">
    <name type="scientific">Metapseudomonas otitidis</name>
    <dbReference type="NCBI Taxonomy" id="319939"/>
    <lineage>
        <taxon>Bacteria</taxon>
        <taxon>Pseudomonadati</taxon>
        <taxon>Pseudomonadota</taxon>
        <taxon>Gammaproteobacteria</taxon>
        <taxon>Pseudomonadales</taxon>
        <taxon>Pseudomonadaceae</taxon>
        <taxon>Metapseudomonas</taxon>
    </lineage>
</organism>
<protein>
    <submittedName>
        <fullName evidence="1">Uncharacterized protein</fullName>
    </submittedName>
</protein>
<proteinExistence type="predicted"/>